<accession>A0A8S5N3T5</accession>
<reference evidence="2" key="1">
    <citation type="journal article" date="2021" name="Proc. Natl. Acad. Sci. U.S.A.">
        <title>A Catalog of Tens of Thousands of Viruses from Human Metagenomes Reveals Hidden Associations with Chronic Diseases.</title>
        <authorList>
            <person name="Tisza M.J."/>
            <person name="Buck C.B."/>
        </authorList>
    </citation>
    <scope>NUCLEOTIDE SEQUENCE</scope>
    <source>
        <strain evidence="2">CtTOm1</strain>
    </source>
</reference>
<evidence type="ECO:0000256" key="1">
    <source>
        <dbReference type="SAM" id="MobiDB-lite"/>
    </source>
</evidence>
<dbReference type="EMBL" id="BK015057">
    <property type="protein sequence ID" value="DAD89273.1"/>
    <property type="molecule type" value="Genomic_DNA"/>
</dbReference>
<feature type="compositionally biased region" description="Basic and acidic residues" evidence="1">
    <location>
        <begin position="8"/>
        <end position="18"/>
    </location>
</feature>
<proteinExistence type="predicted"/>
<protein>
    <submittedName>
        <fullName evidence="2">Uncharacterized protein</fullName>
    </submittedName>
</protein>
<sequence>MGDFFELQGRRGKGESGRRKPHKGRVCERGPGMSAVNSGREATHAQRVTGLPGFVEGEMGGASRTRDGFASRAPERARRILGAKQRTRGV</sequence>
<evidence type="ECO:0000313" key="2">
    <source>
        <dbReference type="EMBL" id="DAD89273.1"/>
    </source>
</evidence>
<feature type="region of interest" description="Disordered" evidence="1">
    <location>
        <begin position="1"/>
        <end position="90"/>
    </location>
</feature>
<name>A0A8S5N3T5_9CAUD</name>
<organism evidence="2">
    <name type="scientific">Myoviridae sp. ctTOm1</name>
    <dbReference type="NCBI Taxonomy" id="2826657"/>
    <lineage>
        <taxon>Viruses</taxon>
        <taxon>Duplodnaviria</taxon>
        <taxon>Heunggongvirae</taxon>
        <taxon>Uroviricota</taxon>
        <taxon>Caudoviricetes</taxon>
    </lineage>
</organism>
<feature type="compositionally biased region" description="Basic residues" evidence="1">
    <location>
        <begin position="79"/>
        <end position="90"/>
    </location>
</feature>
<feature type="compositionally biased region" description="Basic and acidic residues" evidence="1">
    <location>
        <begin position="64"/>
        <end position="78"/>
    </location>
</feature>